<accession>A0A2H9U4F6</accession>
<sequence length="99" mass="10940">MSSIRLPLTAYRLPLTAYRLPLTAYRLPLTAYRLPLTAYRLPLTAYRLPAGRDMPPLAGIRSPAVLMQVVMPPSDVGRGRLLIKMHQSAGAHWCSRGVG</sequence>
<dbReference type="EMBL" id="PGGC01000089">
    <property type="protein sequence ID" value="PJG58907.1"/>
    <property type="molecule type" value="Genomic_DNA"/>
</dbReference>
<evidence type="ECO:0000313" key="1">
    <source>
        <dbReference type="EMBL" id="PJG58907.1"/>
    </source>
</evidence>
<dbReference type="RefSeq" id="WP_100294050.1">
    <property type="nucleotide sequence ID" value="NZ_PGGC01000089.1"/>
</dbReference>
<comment type="caution">
    <text evidence="1">The sequence shown here is derived from an EMBL/GenBank/DDBJ whole genome shotgun (WGS) entry which is preliminary data.</text>
</comment>
<gene>
    <name evidence="1" type="ORF">CUC53_10135</name>
</gene>
<keyword evidence="2" id="KW-1185">Reference proteome</keyword>
<organism evidence="1 2">
    <name type="scientific">Aeromonas cavernicola</name>
    <dbReference type="NCBI Taxonomy" id="1006623"/>
    <lineage>
        <taxon>Bacteria</taxon>
        <taxon>Pseudomonadati</taxon>
        <taxon>Pseudomonadota</taxon>
        <taxon>Gammaproteobacteria</taxon>
        <taxon>Aeromonadales</taxon>
        <taxon>Aeromonadaceae</taxon>
        <taxon>Aeromonas</taxon>
    </lineage>
</organism>
<proteinExistence type="predicted"/>
<evidence type="ECO:0000313" key="2">
    <source>
        <dbReference type="Proteomes" id="UP000235861"/>
    </source>
</evidence>
<dbReference type="AlphaFoldDB" id="A0A2H9U4F6"/>
<protein>
    <submittedName>
        <fullName evidence="1">Uncharacterized protein</fullName>
    </submittedName>
</protein>
<dbReference type="Proteomes" id="UP000235861">
    <property type="component" value="Unassembled WGS sequence"/>
</dbReference>
<name>A0A2H9U4F6_9GAMM</name>
<reference evidence="1 2" key="1">
    <citation type="submission" date="2017-11" db="EMBL/GenBank/DDBJ databases">
        <title>Draft genome sequence of environmental isolate Aeromonas cavernicola sp. nov. MDC 2508.</title>
        <authorList>
            <person name="Colston S.M."/>
            <person name="Navarro A."/>
            <person name="Martinez-Murcia A.J."/>
            <person name="Graf J."/>
        </authorList>
    </citation>
    <scope>NUCLEOTIDE SEQUENCE [LARGE SCALE GENOMIC DNA]</scope>
    <source>
        <strain evidence="1 2">MDC 2508</strain>
    </source>
</reference>